<dbReference type="InterPro" id="IPR046123">
    <property type="entry name" value="DUF6120"/>
</dbReference>
<sequence>MKRKSFTAIYLHKIKNLFPILGKQERQYLKGFENTVQDYADDHSILSIQDLIREFGTPQEVVDSYINQADSNYLSKKMKKNTFIKRIVLIVVSCLLMFIGFYAVLVYKDFQITKNEHIEKEEIIIEYEE</sequence>
<dbReference type="Proteomes" id="UP000613208">
    <property type="component" value="Unassembled WGS sequence"/>
</dbReference>
<evidence type="ECO:0000313" key="3">
    <source>
        <dbReference type="Proteomes" id="UP000613208"/>
    </source>
</evidence>
<evidence type="ECO:0000313" key="2">
    <source>
        <dbReference type="EMBL" id="GFO85516.1"/>
    </source>
</evidence>
<dbReference type="EMBL" id="BLYI01000043">
    <property type="protein sequence ID" value="GFO85516.1"/>
    <property type="molecule type" value="Genomic_DNA"/>
</dbReference>
<dbReference type="RefSeq" id="WP_201311221.1">
    <property type="nucleotide sequence ID" value="NZ_BLYI01000043.1"/>
</dbReference>
<evidence type="ECO:0008006" key="4">
    <source>
        <dbReference type="Google" id="ProtNLM"/>
    </source>
</evidence>
<evidence type="ECO:0000256" key="1">
    <source>
        <dbReference type="SAM" id="Phobius"/>
    </source>
</evidence>
<keyword evidence="1" id="KW-0812">Transmembrane</keyword>
<keyword evidence="3" id="KW-1185">Reference proteome</keyword>
<organism evidence="2 3">
    <name type="scientific">Anaerostipes butyraticus</name>
    <dbReference type="NCBI Taxonomy" id="645466"/>
    <lineage>
        <taxon>Bacteria</taxon>
        <taxon>Bacillati</taxon>
        <taxon>Bacillota</taxon>
        <taxon>Clostridia</taxon>
        <taxon>Lachnospirales</taxon>
        <taxon>Lachnospiraceae</taxon>
        <taxon>Anaerostipes</taxon>
    </lineage>
</organism>
<accession>A0A916Q9I2</accession>
<dbReference type="AlphaFoldDB" id="A0A916Q9I2"/>
<protein>
    <recommendedName>
        <fullName evidence="4">DUF1700 domain-containing protein</fullName>
    </recommendedName>
</protein>
<dbReference type="Pfam" id="PF19615">
    <property type="entry name" value="DUF6120"/>
    <property type="match status" value="1"/>
</dbReference>
<reference evidence="2" key="1">
    <citation type="submission" date="2020-06" db="EMBL/GenBank/DDBJ databases">
        <title>Characterization of fructooligosaccharide metabolism and fructooligosaccharide-degrading enzymes in human commensal butyrate producers.</title>
        <authorList>
            <person name="Tanno H."/>
            <person name="Fujii T."/>
            <person name="Hirano K."/>
            <person name="Maeno S."/>
            <person name="Tonozuka T."/>
            <person name="Sakamoto M."/>
            <person name="Ohkuma M."/>
            <person name="Tochio T."/>
            <person name="Endo A."/>
        </authorList>
    </citation>
    <scope>NUCLEOTIDE SEQUENCE</scope>
    <source>
        <strain evidence="2">JCM 17466</strain>
    </source>
</reference>
<feature type="transmembrane region" description="Helical" evidence="1">
    <location>
        <begin position="87"/>
        <end position="107"/>
    </location>
</feature>
<name>A0A916Q9I2_9FIRM</name>
<keyword evidence="1" id="KW-1133">Transmembrane helix</keyword>
<keyword evidence="1" id="KW-0472">Membrane</keyword>
<gene>
    <name evidence="2" type="ORF">ANBU17_18630</name>
</gene>
<proteinExistence type="predicted"/>
<comment type="caution">
    <text evidence="2">The sequence shown here is derived from an EMBL/GenBank/DDBJ whole genome shotgun (WGS) entry which is preliminary data.</text>
</comment>